<reference evidence="1 2" key="1">
    <citation type="submission" date="2015-09" db="EMBL/GenBank/DDBJ databases">
        <title>Trachymyrmex cornetzi WGS genome.</title>
        <authorList>
            <person name="Nygaard S."/>
            <person name="Hu H."/>
            <person name="Boomsma J."/>
            <person name="Zhang G."/>
        </authorList>
    </citation>
    <scope>NUCLEOTIDE SEQUENCE [LARGE SCALE GENOMIC DNA]</scope>
    <source>
        <strain evidence="1">Tcor2-1</strain>
        <tissue evidence="1">Whole body</tissue>
    </source>
</reference>
<evidence type="ECO:0000313" key="1">
    <source>
        <dbReference type="EMBL" id="KYN15782.1"/>
    </source>
</evidence>
<proteinExistence type="predicted"/>
<dbReference type="EMBL" id="KQ980507">
    <property type="protein sequence ID" value="KYN15782.1"/>
    <property type="molecule type" value="Genomic_DNA"/>
</dbReference>
<evidence type="ECO:0000313" key="2">
    <source>
        <dbReference type="Proteomes" id="UP000078492"/>
    </source>
</evidence>
<sequence>MHNEGNATAYPRGPVRDISQALRKWNVTFSGARGDDAEAFLMRVRQSLALFPVSDEDLLRCLPLFLTGVALYWFRTRDISYRRWDEFEVAWRTHFANPEFQFALRDEICLWQGPRVPKSIPRADGEAPGRCHRPRVP</sequence>
<dbReference type="AlphaFoldDB" id="A0A151J1R1"/>
<organism evidence="1 2">
    <name type="scientific">Trachymyrmex cornetzi</name>
    <dbReference type="NCBI Taxonomy" id="471704"/>
    <lineage>
        <taxon>Eukaryota</taxon>
        <taxon>Metazoa</taxon>
        <taxon>Ecdysozoa</taxon>
        <taxon>Arthropoda</taxon>
        <taxon>Hexapoda</taxon>
        <taxon>Insecta</taxon>
        <taxon>Pterygota</taxon>
        <taxon>Neoptera</taxon>
        <taxon>Endopterygota</taxon>
        <taxon>Hymenoptera</taxon>
        <taxon>Apocrita</taxon>
        <taxon>Aculeata</taxon>
        <taxon>Formicoidea</taxon>
        <taxon>Formicidae</taxon>
        <taxon>Myrmicinae</taxon>
        <taxon>Trachymyrmex</taxon>
    </lineage>
</organism>
<dbReference type="Proteomes" id="UP000078492">
    <property type="component" value="Unassembled WGS sequence"/>
</dbReference>
<accession>A0A151J1R1</accession>
<protein>
    <recommendedName>
        <fullName evidence="3">Retrotransposon gag domain-containing protein</fullName>
    </recommendedName>
</protein>
<keyword evidence="2" id="KW-1185">Reference proteome</keyword>
<evidence type="ECO:0008006" key="3">
    <source>
        <dbReference type="Google" id="ProtNLM"/>
    </source>
</evidence>
<gene>
    <name evidence="1" type="ORF">ALC57_11988</name>
</gene>
<dbReference type="STRING" id="471704.A0A151J1R1"/>
<name>A0A151J1R1_9HYME</name>